<dbReference type="InterPro" id="IPR000795">
    <property type="entry name" value="T_Tr_GTP-bd_dom"/>
</dbReference>
<dbReference type="InterPro" id="IPR044145">
    <property type="entry name" value="IF2_II"/>
</dbReference>
<dbReference type="EMBL" id="BLLF01000022">
    <property type="protein sequence ID" value="GFH06110.1"/>
    <property type="molecule type" value="Genomic_DNA"/>
</dbReference>
<evidence type="ECO:0000256" key="4">
    <source>
        <dbReference type="ARBA" id="ARBA00022917"/>
    </source>
</evidence>
<proteinExistence type="inferred from homology"/>
<dbReference type="Pfam" id="PF22042">
    <property type="entry name" value="EF-G_D2"/>
    <property type="match status" value="1"/>
</dbReference>
<dbReference type="InterPro" id="IPR015760">
    <property type="entry name" value="TIF_IF2"/>
</dbReference>
<dbReference type="SUPFAM" id="SSF50447">
    <property type="entry name" value="Translation proteins"/>
    <property type="match status" value="2"/>
</dbReference>
<dbReference type="PROSITE" id="PS51722">
    <property type="entry name" value="G_TR_2"/>
    <property type="match status" value="1"/>
</dbReference>
<dbReference type="GO" id="GO:0003924">
    <property type="term" value="F:GTPase activity"/>
    <property type="evidence" value="ECO:0007669"/>
    <property type="project" value="InterPro"/>
</dbReference>
<dbReference type="CDD" id="cd03692">
    <property type="entry name" value="mtIF2_IVc"/>
    <property type="match status" value="1"/>
</dbReference>
<dbReference type="PANTHER" id="PTHR43381">
    <property type="entry name" value="TRANSLATION INITIATION FACTOR IF-2-RELATED"/>
    <property type="match status" value="1"/>
</dbReference>
<dbReference type="SUPFAM" id="SSF52540">
    <property type="entry name" value="P-loop containing nucleoside triphosphate hydrolases"/>
    <property type="match status" value="1"/>
</dbReference>
<dbReference type="HAMAP" id="MF_00100_B">
    <property type="entry name" value="IF_2_B"/>
    <property type="match status" value="1"/>
</dbReference>
<name>A0A699Y7F3_HAELA</name>
<dbReference type="FunFam" id="2.40.30.10:FF:000008">
    <property type="entry name" value="Translation initiation factor IF-2"/>
    <property type="match status" value="1"/>
</dbReference>
<keyword evidence="4" id="KW-0648">Protein biosynthesis</keyword>
<dbReference type="GO" id="GO:0003743">
    <property type="term" value="F:translation initiation factor activity"/>
    <property type="evidence" value="ECO:0007669"/>
    <property type="project" value="UniProtKB-KW"/>
</dbReference>
<dbReference type="GO" id="GO:0005737">
    <property type="term" value="C:cytoplasm"/>
    <property type="evidence" value="ECO:0007669"/>
    <property type="project" value="TreeGrafter"/>
</dbReference>
<dbReference type="InterPro" id="IPR023115">
    <property type="entry name" value="TIF_IF2_dom3"/>
</dbReference>
<reference evidence="9 10" key="1">
    <citation type="submission" date="2020-02" db="EMBL/GenBank/DDBJ databases">
        <title>Draft genome sequence of Haematococcus lacustris strain NIES-144.</title>
        <authorList>
            <person name="Morimoto D."/>
            <person name="Nakagawa S."/>
            <person name="Yoshida T."/>
            <person name="Sawayama S."/>
        </authorList>
    </citation>
    <scope>NUCLEOTIDE SEQUENCE [LARGE SCALE GENOMIC DNA]</scope>
    <source>
        <strain evidence="9 10">NIES-144</strain>
    </source>
</reference>
<keyword evidence="10" id="KW-1185">Reference proteome</keyword>
<dbReference type="AlphaFoldDB" id="A0A699Y7F3"/>
<dbReference type="FunFam" id="3.40.50.10050:FF:000001">
    <property type="entry name" value="Translation initiation factor IF-2"/>
    <property type="match status" value="1"/>
</dbReference>
<dbReference type="FunFam" id="3.40.50.300:FF:000019">
    <property type="entry name" value="Translation initiation factor IF-2"/>
    <property type="match status" value="1"/>
</dbReference>
<dbReference type="FunFam" id="2.40.30.10:FF:000054">
    <property type="entry name" value="Translation initiation factor IF-2"/>
    <property type="match status" value="1"/>
</dbReference>
<dbReference type="Gene3D" id="3.40.50.10050">
    <property type="entry name" value="Translation initiation factor IF- 2, domain 3"/>
    <property type="match status" value="1"/>
</dbReference>
<dbReference type="InterPro" id="IPR005225">
    <property type="entry name" value="Small_GTP-bd"/>
</dbReference>
<keyword evidence="2" id="KW-0396">Initiation factor</keyword>
<dbReference type="Gene3D" id="3.40.50.300">
    <property type="entry name" value="P-loop containing nucleotide triphosphate hydrolases"/>
    <property type="match status" value="1"/>
</dbReference>
<dbReference type="Proteomes" id="UP000485058">
    <property type="component" value="Unassembled WGS sequence"/>
</dbReference>
<gene>
    <name evidence="9" type="ORF">HaLaN_00686</name>
</gene>
<dbReference type="PRINTS" id="PR00315">
    <property type="entry name" value="ELONGATNFCT"/>
</dbReference>
<evidence type="ECO:0000256" key="7">
    <source>
        <dbReference type="ARBA" id="ARBA00044105"/>
    </source>
</evidence>
<sequence>VLDKNICKVVAAEYDILVLDKAEETVAEKGKKRTEFLTDEDIDDLTPRPPVVTVMGHVDHGKTSLLDYIRKKRVAAGEAGGITQSIGAYNTSVEVDGELKTICFLDTPGHEAFSAMRARGAQVTDLAIIIVAADDGVRPQTREAVAHAQAAGVPILVAINKVDKAGADVERVKQELLELNLVAEEWGGSTPMVAVSAKKGTGIPDLLQAVTWMAEEQSLQANAKRAAQGTIIESHLDRKVGPVATLLVQAGTLKVGDGRVGDIISAGAAYGKVRTLRDDLGQPMQEAGPSIAVQMVGLGSCPMAGEEWGVVASESAAREISVKSLASSRNQRMVEMTGGGSMVTLSSLATVDEDLEALQKMNLIIKGDTMGVVEAIKNALSALPQHSVTLRFLLSNAGDISISDVDLAAASTGLVLGFNLKPDTAVEEHAKRLGVKLMTYNVIYDLIDDVKAAMEGKLRSIDEKVFLGKGEVKAVFGTGKKRVAGCVVLNGKLQKGAFVIVKRGKQVVAEGKLISLRRVKDNVDEVPEGVECGVGMEGFIEWQEKDTFECFQIVTKVRRLEEARAATAVDIPV</sequence>
<dbReference type="Pfam" id="PF11987">
    <property type="entry name" value="IF-2"/>
    <property type="match status" value="1"/>
</dbReference>
<evidence type="ECO:0000256" key="2">
    <source>
        <dbReference type="ARBA" id="ARBA00022540"/>
    </source>
</evidence>
<evidence type="ECO:0000313" key="9">
    <source>
        <dbReference type="EMBL" id="GFH06110.1"/>
    </source>
</evidence>
<organism evidence="9 10">
    <name type="scientific">Haematococcus lacustris</name>
    <name type="common">Green alga</name>
    <name type="synonym">Haematococcus pluvialis</name>
    <dbReference type="NCBI Taxonomy" id="44745"/>
    <lineage>
        <taxon>Eukaryota</taxon>
        <taxon>Viridiplantae</taxon>
        <taxon>Chlorophyta</taxon>
        <taxon>core chlorophytes</taxon>
        <taxon>Chlorophyceae</taxon>
        <taxon>CS clade</taxon>
        <taxon>Chlamydomonadales</taxon>
        <taxon>Haematococcaceae</taxon>
        <taxon>Haematococcus</taxon>
    </lineage>
</organism>
<evidence type="ECO:0000259" key="8">
    <source>
        <dbReference type="PROSITE" id="PS51722"/>
    </source>
</evidence>
<evidence type="ECO:0000256" key="1">
    <source>
        <dbReference type="ARBA" id="ARBA00007733"/>
    </source>
</evidence>
<comment type="caution">
    <text evidence="9">The sequence shown here is derived from an EMBL/GenBank/DDBJ whole genome shotgun (WGS) entry which is preliminary data.</text>
</comment>
<dbReference type="Gene3D" id="2.40.30.10">
    <property type="entry name" value="Translation factors"/>
    <property type="match status" value="2"/>
</dbReference>
<dbReference type="GO" id="GO:0005525">
    <property type="term" value="F:GTP binding"/>
    <property type="evidence" value="ECO:0007669"/>
    <property type="project" value="UniProtKB-KW"/>
</dbReference>
<protein>
    <recommendedName>
        <fullName evidence="7">Translation initiation factor IF-2, chloroplastic</fullName>
    </recommendedName>
</protein>
<dbReference type="InterPro" id="IPR009000">
    <property type="entry name" value="Transl_B-barrel_sf"/>
</dbReference>
<dbReference type="InterPro" id="IPR036925">
    <property type="entry name" value="TIF_IF2_dom3_sf"/>
</dbReference>
<dbReference type="InterPro" id="IPR053905">
    <property type="entry name" value="EF-G-like_DII"/>
</dbReference>
<evidence type="ECO:0000256" key="5">
    <source>
        <dbReference type="ARBA" id="ARBA00023134"/>
    </source>
</evidence>
<dbReference type="InterPro" id="IPR000178">
    <property type="entry name" value="TF_IF2_bacterial-like"/>
</dbReference>
<dbReference type="NCBIfam" id="TIGR00231">
    <property type="entry name" value="small_GTP"/>
    <property type="match status" value="1"/>
</dbReference>
<dbReference type="PANTHER" id="PTHR43381:SF5">
    <property type="entry name" value="TR-TYPE G DOMAIN-CONTAINING PROTEIN"/>
    <property type="match status" value="1"/>
</dbReference>
<dbReference type="PROSITE" id="PS01176">
    <property type="entry name" value="IF2"/>
    <property type="match status" value="1"/>
</dbReference>
<keyword evidence="3" id="KW-0547">Nucleotide-binding</keyword>
<comment type="similarity">
    <text evidence="1">Belongs to the TRAFAC class translation factor GTPase superfamily. Classic translation factor GTPase family. IF-2 subfamily.</text>
</comment>
<comment type="function">
    <text evidence="6">One of the essential components for the initiation of protein synthesis. Protects formylmethionyl-tRNA from spontaneous hydrolysis and promotes its binding to the 30S ribosomal subunits. Also involved in the hydrolysis of GTP during the formation of the 70S ribosomal complex.</text>
</comment>
<dbReference type="NCBIfam" id="TIGR00487">
    <property type="entry name" value="IF-2"/>
    <property type="match status" value="1"/>
</dbReference>
<dbReference type="InterPro" id="IPR027417">
    <property type="entry name" value="P-loop_NTPase"/>
</dbReference>
<feature type="non-terminal residue" evidence="9">
    <location>
        <position position="1"/>
    </location>
</feature>
<dbReference type="CDD" id="cd03702">
    <property type="entry name" value="IF2_mtIF2_II"/>
    <property type="match status" value="1"/>
</dbReference>
<evidence type="ECO:0000256" key="3">
    <source>
        <dbReference type="ARBA" id="ARBA00022741"/>
    </source>
</evidence>
<accession>A0A699Y7F3</accession>
<evidence type="ECO:0000256" key="6">
    <source>
        <dbReference type="ARBA" id="ARBA00025162"/>
    </source>
</evidence>
<dbReference type="SUPFAM" id="SSF52156">
    <property type="entry name" value="Initiation factor IF2/eIF5b, domain 3"/>
    <property type="match status" value="1"/>
</dbReference>
<evidence type="ECO:0000313" key="10">
    <source>
        <dbReference type="Proteomes" id="UP000485058"/>
    </source>
</evidence>
<feature type="domain" description="Tr-type G" evidence="8">
    <location>
        <begin position="47"/>
        <end position="218"/>
    </location>
</feature>
<keyword evidence="5" id="KW-0342">GTP-binding</keyword>
<dbReference type="Pfam" id="PF00009">
    <property type="entry name" value="GTP_EFTU"/>
    <property type="match status" value="1"/>
</dbReference>
<dbReference type="CDD" id="cd01887">
    <property type="entry name" value="IF2_eIF5B"/>
    <property type="match status" value="1"/>
</dbReference>